<evidence type="ECO:0000313" key="2">
    <source>
        <dbReference type="EMBL" id="KAF9484989.1"/>
    </source>
</evidence>
<accession>A0A9P6D5X4</accession>
<dbReference type="Proteomes" id="UP000807469">
    <property type="component" value="Unassembled WGS sequence"/>
</dbReference>
<dbReference type="EMBL" id="MU155139">
    <property type="protein sequence ID" value="KAF9484989.1"/>
    <property type="molecule type" value="Genomic_DNA"/>
</dbReference>
<evidence type="ECO:0000256" key="1">
    <source>
        <dbReference type="SAM" id="MobiDB-lite"/>
    </source>
</evidence>
<keyword evidence="3" id="KW-1185">Reference proteome</keyword>
<gene>
    <name evidence="2" type="ORF">BDN70DRAFT_871989</name>
</gene>
<name>A0A9P6D5X4_9AGAR</name>
<proteinExistence type="predicted"/>
<dbReference type="AlphaFoldDB" id="A0A9P6D5X4"/>
<evidence type="ECO:0000313" key="3">
    <source>
        <dbReference type="Proteomes" id="UP000807469"/>
    </source>
</evidence>
<sequence>MIQPSQISNSSVDACPFPIAFSEIPSGCVTNCSPTPLTTVYPRTAFSTLTLPCCRAVHRQSQSQQSSPLWRDKNRGQAASEFSQEPTHIVDAEPSKYIAKCKQYLRRNDAELGLSLSHRNPFLSREDFVSYFFASADEKNVENLIQRFAMAIDISGSHSTGNLIPKATMYIADRPSVAIPSKDMKLCN</sequence>
<protein>
    <submittedName>
        <fullName evidence="2">Uncharacterized protein</fullName>
    </submittedName>
</protein>
<reference evidence="2" key="1">
    <citation type="submission" date="2020-11" db="EMBL/GenBank/DDBJ databases">
        <authorList>
            <consortium name="DOE Joint Genome Institute"/>
            <person name="Ahrendt S."/>
            <person name="Riley R."/>
            <person name="Andreopoulos W."/>
            <person name="Labutti K."/>
            <person name="Pangilinan J."/>
            <person name="Ruiz-Duenas F.J."/>
            <person name="Barrasa J.M."/>
            <person name="Sanchez-Garcia M."/>
            <person name="Camarero S."/>
            <person name="Miyauchi S."/>
            <person name="Serrano A."/>
            <person name="Linde D."/>
            <person name="Babiker R."/>
            <person name="Drula E."/>
            <person name="Ayuso-Fernandez I."/>
            <person name="Pacheco R."/>
            <person name="Padilla G."/>
            <person name="Ferreira P."/>
            <person name="Barriuso J."/>
            <person name="Kellner H."/>
            <person name="Castanera R."/>
            <person name="Alfaro M."/>
            <person name="Ramirez L."/>
            <person name="Pisabarro A.G."/>
            <person name="Kuo A."/>
            <person name="Tritt A."/>
            <person name="Lipzen A."/>
            <person name="He G."/>
            <person name="Yan M."/>
            <person name="Ng V."/>
            <person name="Cullen D."/>
            <person name="Martin F."/>
            <person name="Rosso M.-N."/>
            <person name="Henrissat B."/>
            <person name="Hibbett D."/>
            <person name="Martinez A.T."/>
            <person name="Grigoriev I.V."/>
        </authorList>
    </citation>
    <scope>NUCLEOTIDE SEQUENCE</scope>
    <source>
        <strain evidence="2">CIRM-BRFM 674</strain>
    </source>
</reference>
<comment type="caution">
    <text evidence="2">The sequence shown here is derived from an EMBL/GenBank/DDBJ whole genome shotgun (WGS) entry which is preliminary data.</text>
</comment>
<organism evidence="2 3">
    <name type="scientific">Pholiota conissans</name>
    <dbReference type="NCBI Taxonomy" id="109636"/>
    <lineage>
        <taxon>Eukaryota</taxon>
        <taxon>Fungi</taxon>
        <taxon>Dikarya</taxon>
        <taxon>Basidiomycota</taxon>
        <taxon>Agaricomycotina</taxon>
        <taxon>Agaricomycetes</taxon>
        <taxon>Agaricomycetidae</taxon>
        <taxon>Agaricales</taxon>
        <taxon>Agaricineae</taxon>
        <taxon>Strophariaceae</taxon>
        <taxon>Pholiota</taxon>
    </lineage>
</organism>
<feature type="region of interest" description="Disordered" evidence="1">
    <location>
        <begin position="64"/>
        <end position="86"/>
    </location>
</feature>